<dbReference type="Gene3D" id="3.20.20.490">
    <property type="entry name" value="GxGYxYP glycoside hydrolase, C-terminal domain"/>
    <property type="match status" value="1"/>
</dbReference>
<evidence type="ECO:0000259" key="4">
    <source>
        <dbReference type="Pfam" id="PF20957"/>
    </source>
</evidence>
<dbReference type="Pfam" id="PF16216">
    <property type="entry name" value="GxGYxYP_N"/>
    <property type="match status" value="1"/>
</dbReference>
<dbReference type="Pfam" id="PF20958">
    <property type="entry name" value="GxGYxYP_N_3rd"/>
    <property type="match status" value="1"/>
</dbReference>
<accession>A0A1Q2MD77</accession>
<reference evidence="7" key="1">
    <citation type="submission" date="2017-02" db="EMBL/GenBank/DDBJ databases">
        <title>Comparative genomics and description of representatives of a novel lineage of planctomycetes thriving in anoxic sediments.</title>
        <authorList>
            <person name="Spring S."/>
            <person name="Bunk B."/>
            <person name="Sproer C."/>
        </authorList>
    </citation>
    <scope>NUCLEOTIDE SEQUENCE [LARGE SCALE GENOMIC DNA]</scope>
    <source>
        <strain evidence="7">SM-Chi-D1</strain>
    </source>
</reference>
<dbReference type="AlphaFoldDB" id="A0A1Q2MD77"/>
<protein>
    <submittedName>
        <fullName evidence="6">Uncharacterized protein</fullName>
    </submittedName>
</protein>
<keyword evidence="7" id="KW-1185">Reference proteome</keyword>
<dbReference type="Pfam" id="PF14323">
    <property type="entry name" value="GxGYxYP_C"/>
    <property type="match status" value="1"/>
</dbReference>
<evidence type="ECO:0000313" key="6">
    <source>
        <dbReference type="EMBL" id="AQQ70604.1"/>
    </source>
</evidence>
<dbReference type="InterPro" id="IPR032626">
    <property type="entry name" value="GxGYxYP_N_1st"/>
</dbReference>
<sequence precursor="true">MKLLIKLFAFCSLIIFSGFSAAETPKIAVLVEKDMINFAGQPTLLPHRIKDILAEYGIDSVEIDVQKMADKSYFNTDNFTIIILAYGNAFPLTGYENLRDFHTNGGCLVVNGIPFTHPAEKKRNTWHDLGHIDYVHHDKKGMGTGNFGDPATAINELRIAENNPLGLKTHTLPKINQWVQHLRVDTLAKEDEVIPIVETRLGAEKWAPATAIIKHECPMFKGAMTLWLGQTANQLHEKDYYFLRQTLARGAAYMLREKSHISEDQYKAVLTKVDGEDAPSQSENNLTPYKEPRPWGNTFLPKSKKPAEHILAVDIDTLRADERIALACLQGLTSRERPQIWLSLSEENGDFWLDVHKKKGYIDSFEYVKDWKSLFKKFSASFKGGIIPDDKLYRGNIIAANAAACEDFIIVNELIAEELNIDIKMDLRGKFETYAEGMSWVWNNYSDQLSRHLCDVIHESRFQNTAFAYDIQWKALMFWIAGPKDAVLPGADPIAETQVMERIFAETAPNTAMLGFPWNGEGVGLGEVGGTSFCGGFGKSLVCTDHLPNLCITSGVVTGPLKQRKQPPAPKLENDKIYISLVCSDGDNQNLWLTYFKNYVEDKHYGDFPFSFGMGPAIYDLQPAVAQWYYENAAPTTEFISDVSGIGYMRPDDYALRFADKTGVYEGFLDWTGKYLKLTDMKTLRTVGGGDESLRTYINHLDFMHSVFADMGRYSGFSGYENLTYTLDNMPVFRCHTTWDKGPKGFIEDVRQQVGDHRPAFVNAMAHCWTLESISIAKRDFVDQMDEDMVLVTPSQLADLYSQHKQSDAVKE</sequence>
<dbReference type="EMBL" id="CP019646">
    <property type="protein sequence ID" value="AQQ70604.1"/>
    <property type="molecule type" value="Genomic_DNA"/>
</dbReference>
<evidence type="ECO:0000259" key="3">
    <source>
        <dbReference type="Pfam" id="PF16216"/>
    </source>
</evidence>
<feature type="chain" id="PRO_5012275620" evidence="1">
    <location>
        <begin position="22"/>
        <end position="812"/>
    </location>
</feature>
<dbReference type="RefSeq" id="WP_146682855.1">
    <property type="nucleotide sequence ID" value="NZ_CP019646.1"/>
</dbReference>
<evidence type="ECO:0000256" key="1">
    <source>
        <dbReference type="SAM" id="SignalP"/>
    </source>
</evidence>
<dbReference type="Pfam" id="PF20957">
    <property type="entry name" value="GxGYxYP_N_2nd"/>
    <property type="match status" value="1"/>
</dbReference>
<name>A0A1Q2MD77_9BACT</name>
<dbReference type="PANTHER" id="PTHR37321:SF1">
    <property type="entry name" value="EXPORTED PROTEIN"/>
    <property type="match status" value="1"/>
</dbReference>
<proteinExistence type="predicted"/>
<dbReference type="InterPro" id="IPR048310">
    <property type="entry name" value="GxGYxYP_N_2nd"/>
</dbReference>
<dbReference type="InterPro" id="IPR048309">
    <property type="entry name" value="GxGYxYP_N_3rd"/>
</dbReference>
<dbReference type="Proteomes" id="UP000188181">
    <property type="component" value="Chromosome"/>
</dbReference>
<evidence type="ECO:0000313" key="7">
    <source>
        <dbReference type="Proteomes" id="UP000188181"/>
    </source>
</evidence>
<dbReference type="InterPro" id="IPR025832">
    <property type="entry name" value="GxGYxYP_C"/>
</dbReference>
<feature type="domain" description="GxGYxYP putative glycoside hydrolase first N-terminal" evidence="3">
    <location>
        <begin position="311"/>
        <end position="379"/>
    </location>
</feature>
<dbReference type="OrthoDB" id="3799094at2"/>
<organism evidence="6 7">
    <name type="scientific">Limihaloglobus sulfuriphilus</name>
    <dbReference type="NCBI Taxonomy" id="1851148"/>
    <lineage>
        <taxon>Bacteria</taxon>
        <taxon>Pseudomonadati</taxon>
        <taxon>Planctomycetota</taxon>
        <taxon>Phycisphaerae</taxon>
        <taxon>Sedimentisphaerales</taxon>
        <taxon>Sedimentisphaeraceae</taxon>
        <taxon>Limihaloglobus</taxon>
    </lineage>
</organism>
<feature type="domain" description="GxGYxYP putative glycoside hydrolase second N-terminal" evidence="4">
    <location>
        <begin position="383"/>
        <end position="449"/>
    </location>
</feature>
<dbReference type="KEGG" id="pbas:SMSP2_00958"/>
<gene>
    <name evidence="6" type="ORF">SMSP2_00958</name>
</gene>
<feature type="domain" description="GxGYxYP putative glycoside hydrolase third N-terminal" evidence="5">
    <location>
        <begin position="469"/>
        <end position="554"/>
    </location>
</feature>
<feature type="signal peptide" evidence="1">
    <location>
        <begin position="1"/>
        <end position="21"/>
    </location>
</feature>
<keyword evidence="1" id="KW-0732">Signal</keyword>
<dbReference type="PANTHER" id="PTHR37321">
    <property type="entry name" value="EXPORTED PROTEIN-RELATED"/>
    <property type="match status" value="1"/>
</dbReference>
<feature type="domain" description="GxGYxYP putative glycoside hydrolase C-terminal" evidence="2">
    <location>
        <begin position="575"/>
        <end position="801"/>
    </location>
</feature>
<evidence type="ECO:0000259" key="2">
    <source>
        <dbReference type="Pfam" id="PF14323"/>
    </source>
</evidence>
<dbReference type="STRING" id="1851148.SMSP2_00958"/>
<evidence type="ECO:0000259" key="5">
    <source>
        <dbReference type="Pfam" id="PF20958"/>
    </source>
</evidence>
<dbReference type="InterPro" id="IPR038410">
    <property type="entry name" value="GxGYxYP_C_sf"/>
</dbReference>